<dbReference type="EMBL" id="MN738878">
    <property type="protein sequence ID" value="QHT29531.1"/>
    <property type="molecule type" value="Genomic_DNA"/>
</dbReference>
<name>A0A6C0ELJ9_9ZZZZ</name>
<sequence length="300" mass="35085">MTDIDRETKRNEFYAILDEGKGVHKKAPAGTREWSDRSYNIINPRYLCPNECAYCYVKPMSVRFGRGGGGCGEEDIEDLGEKGRKKFVLAEKKVEKAWGRPRKPHKYMFPTSHDIFPEIMVEYVEVVKKMLNAGHSVLCVTKPRLACITYICDALKDFEGATDRFFFRFTIGVKNRDIARKWEKFSTPFSERLDALMYAYGMGFETSVSMEPYLEEPDEIIEAIQYYVTDSIWLGPVNHLNRMPKPDDVDEKEWDEMRAEMESFHSPKKTLARVRRLRHNKKIYWKKEAVEKAIFALNKE</sequence>
<organism evidence="1">
    <name type="scientific">viral metagenome</name>
    <dbReference type="NCBI Taxonomy" id="1070528"/>
    <lineage>
        <taxon>unclassified sequences</taxon>
        <taxon>metagenomes</taxon>
        <taxon>organismal metagenomes</taxon>
    </lineage>
</organism>
<dbReference type="AlphaFoldDB" id="A0A6C0ELJ9"/>
<evidence type="ECO:0008006" key="2">
    <source>
        <dbReference type="Google" id="ProtNLM"/>
    </source>
</evidence>
<accession>A0A6C0ELJ9</accession>
<evidence type="ECO:0000313" key="1">
    <source>
        <dbReference type="EMBL" id="QHT29531.1"/>
    </source>
</evidence>
<proteinExistence type="predicted"/>
<protein>
    <recommendedName>
        <fullName evidence="2">Radical SAM superfamily protein</fullName>
    </recommendedName>
</protein>
<reference evidence="1" key="1">
    <citation type="journal article" date="2020" name="Nature">
        <title>Giant virus diversity and host interactions through global metagenomics.</title>
        <authorList>
            <person name="Schulz F."/>
            <person name="Roux S."/>
            <person name="Paez-Espino D."/>
            <person name="Jungbluth S."/>
            <person name="Walsh D.A."/>
            <person name="Denef V.J."/>
            <person name="McMahon K.D."/>
            <person name="Konstantinidis K.T."/>
            <person name="Eloe-Fadrosh E.A."/>
            <person name="Kyrpides N.C."/>
            <person name="Woyke T."/>
        </authorList>
    </citation>
    <scope>NUCLEOTIDE SEQUENCE</scope>
    <source>
        <strain evidence="1">GVMAG-M-3300005589-24</strain>
    </source>
</reference>
<dbReference type="Gene3D" id="3.80.30.30">
    <property type="match status" value="1"/>
</dbReference>